<gene>
    <name evidence="9 11" type="ORF">P152DRAFT_388605</name>
</gene>
<evidence type="ECO:0000256" key="7">
    <source>
        <dbReference type="SAM" id="Phobius"/>
    </source>
</evidence>
<feature type="transmembrane region" description="Helical" evidence="7">
    <location>
        <begin position="224"/>
        <end position="244"/>
    </location>
</feature>
<dbReference type="InterPro" id="IPR052337">
    <property type="entry name" value="SAT4-like"/>
</dbReference>
<evidence type="ECO:0000256" key="1">
    <source>
        <dbReference type="ARBA" id="ARBA00004141"/>
    </source>
</evidence>
<protein>
    <recommendedName>
        <fullName evidence="8">Rhodopsin domain-containing protein</fullName>
    </recommendedName>
</protein>
<dbReference type="Pfam" id="PF20684">
    <property type="entry name" value="Fung_rhodopsin"/>
    <property type="match status" value="1"/>
</dbReference>
<reference evidence="11" key="3">
    <citation type="submission" date="2025-04" db="UniProtKB">
        <authorList>
            <consortium name="RefSeq"/>
        </authorList>
    </citation>
    <scope>IDENTIFICATION</scope>
    <source>
        <strain evidence="11">CBS 781.70</strain>
    </source>
</reference>
<sequence>MINLTPEVILSWPTPNYVNPETRGLTLAAVNHTFLALCIILVALRLYTRIWIVRWFGLDDVFIAIALILSIGVNVGTYIGSSKYGWGRHIWDIPLDWAIPSLKTAYATRLFFNLSANATALSLLVFYYRLIDQANIRWFSYALWSVFAFNLITWFIFFMAQVLICIPVQAAWAIIKPETAKCIDEGVWTIVGGSLKTFVDLLVTTLPIPLILKMNMNKAQKYGLAFLLGLGYVVTAAGALRTYYSWRVYYEPSYDYTWEQFPAFVSSAVENNLSVICACIPTLRPLFAPIFGPPLSFIQSKIHSIKKAGTGRDVTGLSAADSSKQSSTLKAGNADPAAASDRKLIIQKRESFELKDTRFEVGDLEAAQWGRTRFY</sequence>
<evidence type="ECO:0000256" key="5">
    <source>
        <dbReference type="ARBA" id="ARBA00038359"/>
    </source>
</evidence>
<feature type="transmembrane region" description="Helical" evidence="7">
    <location>
        <begin position="110"/>
        <end position="130"/>
    </location>
</feature>
<evidence type="ECO:0000313" key="11">
    <source>
        <dbReference type="RefSeq" id="XP_033538394.1"/>
    </source>
</evidence>
<evidence type="ECO:0000256" key="4">
    <source>
        <dbReference type="ARBA" id="ARBA00023136"/>
    </source>
</evidence>
<evidence type="ECO:0000256" key="6">
    <source>
        <dbReference type="SAM" id="MobiDB-lite"/>
    </source>
</evidence>
<dbReference type="RefSeq" id="XP_033538394.1">
    <property type="nucleotide sequence ID" value="XM_033675939.1"/>
</dbReference>
<dbReference type="GO" id="GO:0016020">
    <property type="term" value="C:membrane"/>
    <property type="evidence" value="ECO:0007669"/>
    <property type="project" value="UniProtKB-SubCell"/>
</dbReference>
<dbReference type="InterPro" id="IPR049326">
    <property type="entry name" value="Rhodopsin_dom_fungi"/>
</dbReference>
<dbReference type="OrthoDB" id="4525788at2759"/>
<proteinExistence type="inferred from homology"/>
<feature type="transmembrane region" description="Helical" evidence="7">
    <location>
        <begin position="25"/>
        <end position="48"/>
    </location>
</feature>
<keyword evidence="10" id="KW-1185">Reference proteome</keyword>
<keyword evidence="2 7" id="KW-0812">Transmembrane</keyword>
<feature type="domain" description="Rhodopsin" evidence="8">
    <location>
        <begin position="44"/>
        <end position="287"/>
    </location>
</feature>
<feature type="transmembrane region" description="Helical" evidence="7">
    <location>
        <begin position="60"/>
        <end position="79"/>
    </location>
</feature>
<comment type="subcellular location">
    <subcellularLocation>
        <location evidence="1">Membrane</location>
        <topology evidence="1">Multi-pass membrane protein</topology>
    </subcellularLocation>
</comment>
<keyword evidence="4 7" id="KW-0472">Membrane</keyword>
<dbReference type="GeneID" id="54416509"/>
<dbReference type="PANTHER" id="PTHR33048">
    <property type="entry name" value="PTH11-LIKE INTEGRAL MEMBRANE PROTEIN (AFU_ORTHOLOGUE AFUA_5G11245)"/>
    <property type="match status" value="1"/>
</dbReference>
<keyword evidence="3 7" id="KW-1133">Transmembrane helix</keyword>
<reference evidence="9 11" key="1">
    <citation type="submission" date="2020-01" db="EMBL/GenBank/DDBJ databases">
        <authorList>
            <consortium name="DOE Joint Genome Institute"/>
            <person name="Haridas S."/>
            <person name="Albert R."/>
            <person name="Binder M."/>
            <person name="Bloem J."/>
            <person name="Labutti K."/>
            <person name="Salamov A."/>
            <person name="Andreopoulos B."/>
            <person name="Baker S.E."/>
            <person name="Barry K."/>
            <person name="Bills G."/>
            <person name="Bluhm B.H."/>
            <person name="Cannon C."/>
            <person name="Castanera R."/>
            <person name="Culley D.E."/>
            <person name="Daum C."/>
            <person name="Ezra D."/>
            <person name="Gonzalez J.B."/>
            <person name="Henrissat B."/>
            <person name="Kuo A."/>
            <person name="Liang C."/>
            <person name="Lipzen A."/>
            <person name="Lutzoni F."/>
            <person name="Magnuson J."/>
            <person name="Mondo S."/>
            <person name="Nolan M."/>
            <person name="Ohm R."/>
            <person name="Pangilinan J."/>
            <person name="Park H.-J."/>
            <person name="Ramirez L."/>
            <person name="Alfaro M."/>
            <person name="Sun H."/>
            <person name="Tritt A."/>
            <person name="Yoshinaga Y."/>
            <person name="Zwiers L.-H."/>
            <person name="Turgeon B.G."/>
            <person name="Goodwin S.B."/>
            <person name="Spatafora J.W."/>
            <person name="Crous P.W."/>
            <person name="Grigoriev I.V."/>
        </authorList>
    </citation>
    <scope>NUCLEOTIDE SEQUENCE</scope>
    <source>
        <strain evidence="9 11">CBS 781.70</strain>
    </source>
</reference>
<reference evidence="11" key="2">
    <citation type="submission" date="2020-04" db="EMBL/GenBank/DDBJ databases">
        <authorList>
            <consortium name="NCBI Genome Project"/>
        </authorList>
    </citation>
    <scope>NUCLEOTIDE SEQUENCE</scope>
    <source>
        <strain evidence="11">CBS 781.70</strain>
    </source>
</reference>
<feature type="transmembrane region" description="Helical" evidence="7">
    <location>
        <begin position="142"/>
        <end position="175"/>
    </location>
</feature>
<evidence type="ECO:0000259" key="8">
    <source>
        <dbReference type="Pfam" id="PF20684"/>
    </source>
</evidence>
<feature type="region of interest" description="Disordered" evidence="6">
    <location>
        <begin position="316"/>
        <end position="335"/>
    </location>
</feature>
<dbReference type="EMBL" id="ML975150">
    <property type="protein sequence ID" value="KAF1816763.1"/>
    <property type="molecule type" value="Genomic_DNA"/>
</dbReference>
<feature type="compositionally biased region" description="Polar residues" evidence="6">
    <location>
        <begin position="320"/>
        <end position="330"/>
    </location>
</feature>
<evidence type="ECO:0000256" key="3">
    <source>
        <dbReference type="ARBA" id="ARBA00022989"/>
    </source>
</evidence>
<evidence type="ECO:0000256" key="2">
    <source>
        <dbReference type="ARBA" id="ARBA00022692"/>
    </source>
</evidence>
<comment type="similarity">
    <text evidence="5">Belongs to the SAT4 family.</text>
</comment>
<name>A0A6G1GFD2_9PEZI</name>
<dbReference type="Proteomes" id="UP000504638">
    <property type="component" value="Unplaced"/>
</dbReference>
<organism evidence="9">
    <name type="scientific">Eremomyces bilateralis CBS 781.70</name>
    <dbReference type="NCBI Taxonomy" id="1392243"/>
    <lineage>
        <taxon>Eukaryota</taxon>
        <taxon>Fungi</taxon>
        <taxon>Dikarya</taxon>
        <taxon>Ascomycota</taxon>
        <taxon>Pezizomycotina</taxon>
        <taxon>Dothideomycetes</taxon>
        <taxon>Dothideomycetes incertae sedis</taxon>
        <taxon>Eremomycetales</taxon>
        <taxon>Eremomycetaceae</taxon>
        <taxon>Eremomyces</taxon>
    </lineage>
</organism>
<evidence type="ECO:0000313" key="9">
    <source>
        <dbReference type="EMBL" id="KAF1816763.1"/>
    </source>
</evidence>
<accession>A0A6G1GFD2</accession>
<dbReference type="PANTHER" id="PTHR33048:SF129">
    <property type="entry name" value="INTEGRAL MEMBRANE PROTEIN-RELATED"/>
    <property type="match status" value="1"/>
</dbReference>
<dbReference type="AlphaFoldDB" id="A0A6G1GFD2"/>
<evidence type="ECO:0000313" key="10">
    <source>
        <dbReference type="Proteomes" id="UP000504638"/>
    </source>
</evidence>